<dbReference type="EMBL" id="SNWR01000001">
    <property type="protein sequence ID" value="TDO38239.1"/>
    <property type="molecule type" value="Genomic_DNA"/>
</dbReference>
<sequence>MPPAMRWLMSPLEDQPTGGGERAVGGPDIETIRRITSTYRALDNQFGGGHVRESVVRFLDGDVTELINGRYDAVTGRALLAAVAETTQLAAWASYDAGMHGLAQRYLVQALRFAAGAGDRALGAEILAAMSHQSAYRRASAEAVDLARAAGRSAVEAGVSAIEAESAVLEAQGHAVNGDEAACAVALDRAEKLFDRADRTADPQWIGYFDEAYLAAKFGHCFATLGRGDIAQRFATRSLDMDGKQYARGRQFNLALLALTYVQTGEPEEASRVGIQAIEAAEGLHSVRARDYLTDLANRLGKHVGLAPVRQFTERVRPVLQAS</sequence>
<name>A0A4R6JPL5_9ACTN</name>
<proteinExistence type="predicted"/>
<reference evidence="2 3" key="1">
    <citation type="submission" date="2019-03" db="EMBL/GenBank/DDBJ databases">
        <title>Sequencing the genomes of 1000 actinobacteria strains.</title>
        <authorList>
            <person name="Klenk H.-P."/>
        </authorList>
    </citation>
    <scope>NUCLEOTIDE SEQUENCE [LARGE SCALE GENOMIC DNA]</scope>
    <source>
        <strain evidence="2 3">DSM 43805</strain>
    </source>
</reference>
<evidence type="ECO:0008006" key="4">
    <source>
        <dbReference type="Google" id="ProtNLM"/>
    </source>
</evidence>
<comment type="caution">
    <text evidence="2">The sequence shown here is derived from an EMBL/GenBank/DDBJ whole genome shotgun (WGS) entry which is preliminary data.</text>
</comment>
<organism evidence="2 3">
    <name type="scientific">Paractinoplanes brasiliensis</name>
    <dbReference type="NCBI Taxonomy" id="52695"/>
    <lineage>
        <taxon>Bacteria</taxon>
        <taxon>Bacillati</taxon>
        <taxon>Actinomycetota</taxon>
        <taxon>Actinomycetes</taxon>
        <taxon>Micromonosporales</taxon>
        <taxon>Micromonosporaceae</taxon>
        <taxon>Paractinoplanes</taxon>
    </lineage>
</organism>
<keyword evidence="3" id="KW-1185">Reference proteome</keyword>
<dbReference type="Proteomes" id="UP000294901">
    <property type="component" value="Unassembled WGS sequence"/>
</dbReference>
<dbReference type="AlphaFoldDB" id="A0A4R6JPL5"/>
<gene>
    <name evidence="2" type="ORF">C8E87_1889</name>
</gene>
<feature type="region of interest" description="Disordered" evidence="1">
    <location>
        <begin position="1"/>
        <end position="25"/>
    </location>
</feature>
<protein>
    <recommendedName>
        <fullName evidence="4">Transcriptional regulator</fullName>
    </recommendedName>
</protein>
<evidence type="ECO:0000256" key="1">
    <source>
        <dbReference type="SAM" id="MobiDB-lite"/>
    </source>
</evidence>
<evidence type="ECO:0000313" key="3">
    <source>
        <dbReference type="Proteomes" id="UP000294901"/>
    </source>
</evidence>
<evidence type="ECO:0000313" key="2">
    <source>
        <dbReference type="EMBL" id="TDO38239.1"/>
    </source>
</evidence>
<accession>A0A4R6JPL5</accession>